<organism evidence="1 2">
    <name type="scientific">Chloebia gouldiae</name>
    <name type="common">Gouldian finch</name>
    <name type="synonym">Erythrura gouldiae</name>
    <dbReference type="NCBI Taxonomy" id="44316"/>
    <lineage>
        <taxon>Eukaryota</taxon>
        <taxon>Metazoa</taxon>
        <taxon>Chordata</taxon>
        <taxon>Craniata</taxon>
        <taxon>Vertebrata</taxon>
        <taxon>Euteleostomi</taxon>
        <taxon>Archelosauria</taxon>
        <taxon>Archosauria</taxon>
        <taxon>Dinosauria</taxon>
        <taxon>Saurischia</taxon>
        <taxon>Theropoda</taxon>
        <taxon>Coelurosauria</taxon>
        <taxon>Aves</taxon>
        <taxon>Neognathae</taxon>
        <taxon>Neoaves</taxon>
        <taxon>Telluraves</taxon>
        <taxon>Australaves</taxon>
        <taxon>Passeriformes</taxon>
        <taxon>Passeroidea</taxon>
        <taxon>Passeridae</taxon>
        <taxon>Chloebia</taxon>
    </lineage>
</organism>
<dbReference type="InterPro" id="IPR045052">
    <property type="entry name" value="Copine"/>
</dbReference>
<reference evidence="1 2" key="1">
    <citation type="journal article" date="2018" name="Proc. R. Soc. B">
        <title>A non-coding region near Follistatin controls head colour polymorphism in the Gouldian finch.</title>
        <authorList>
            <person name="Toomey M.B."/>
            <person name="Marques C.I."/>
            <person name="Andrade P."/>
            <person name="Araujo P.M."/>
            <person name="Sabatino S."/>
            <person name="Gazda M.A."/>
            <person name="Afonso S."/>
            <person name="Lopes R.J."/>
            <person name="Corbo J.C."/>
            <person name="Carneiro M."/>
        </authorList>
    </citation>
    <scope>NUCLEOTIDE SEQUENCE [LARGE SCALE GENOMIC DNA]</scope>
    <source>
        <strain evidence="1">Red01</strain>
        <tissue evidence="1">Muscle</tissue>
    </source>
</reference>
<sequence length="88" mass="10035">MPTWQVAHPLCAFTFRTVKIDVYDWDRDGSHDFIGEFATSYRELSRAQSQFTVYEVLNPRKKCKKKKYVNSGTVSGAGEFLGLLPSRG</sequence>
<keyword evidence="2" id="KW-1185">Reference proteome</keyword>
<dbReference type="Gene3D" id="2.60.40.150">
    <property type="entry name" value="C2 domain"/>
    <property type="match status" value="1"/>
</dbReference>
<protein>
    <recommendedName>
        <fullName evidence="3">C2 domain-containing protein</fullName>
    </recommendedName>
</protein>
<dbReference type="EMBL" id="QUSF01000032">
    <property type="protein sequence ID" value="RLV99484.1"/>
    <property type="molecule type" value="Genomic_DNA"/>
</dbReference>
<dbReference type="GO" id="GO:0005886">
    <property type="term" value="C:plasma membrane"/>
    <property type="evidence" value="ECO:0007669"/>
    <property type="project" value="TreeGrafter"/>
</dbReference>
<dbReference type="GO" id="GO:0071277">
    <property type="term" value="P:cellular response to calcium ion"/>
    <property type="evidence" value="ECO:0007669"/>
    <property type="project" value="TreeGrafter"/>
</dbReference>
<dbReference type="PANTHER" id="PTHR10857:SF112">
    <property type="entry name" value="COPINE-9"/>
    <property type="match status" value="1"/>
</dbReference>
<dbReference type="OrthoDB" id="5855668at2759"/>
<dbReference type="Proteomes" id="UP000276834">
    <property type="component" value="Unassembled WGS sequence"/>
</dbReference>
<accession>A0A3L8SBM8</accession>
<dbReference type="AlphaFoldDB" id="A0A3L8SBM8"/>
<evidence type="ECO:0008006" key="3">
    <source>
        <dbReference type="Google" id="ProtNLM"/>
    </source>
</evidence>
<dbReference type="GO" id="GO:0005544">
    <property type="term" value="F:calcium-dependent phospholipid binding"/>
    <property type="evidence" value="ECO:0007669"/>
    <property type="project" value="InterPro"/>
</dbReference>
<name>A0A3L8SBM8_CHLGU</name>
<proteinExistence type="predicted"/>
<dbReference type="PANTHER" id="PTHR10857">
    <property type="entry name" value="COPINE"/>
    <property type="match status" value="1"/>
</dbReference>
<dbReference type="InterPro" id="IPR035892">
    <property type="entry name" value="C2_domain_sf"/>
</dbReference>
<gene>
    <name evidence="1" type="ORF">DV515_00009779</name>
</gene>
<dbReference type="STRING" id="44316.ENSEGOP00005009206"/>
<evidence type="ECO:0000313" key="1">
    <source>
        <dbReference type="EMBL" id="RLV99484.1"/>
    </source>
</evidence>
<evidence type="ECO:0000313" key="2">
    <source>
        <dbReference type="Proteomes" id="UP000276834"/>
    </source>
</evidence>
<comment type="caution">
    <text evidence="1">The sequence shown here is derived from an EMBL/GenBank/DDBJ whole genome shotgun (WGS) entry which is preliminary data.</text>
</comment>
<dbReference type="SUPFAM" id="SSF49562">
    <property type="entry name" value="C2 domain (Calcium/lipid-binding domain, CaLB)"/>
    <property type="match status" value="1"/>
</dbReference>